<keyword evidence="2" id="KW-0732">Signal</keyword>
<evidence type="ECO:0000256" key="1">
    <source>
        <dbReference type="SAM" id="Phobius"/>
    </source>
</evidence>
<name>A0A518GBH7_9BACT</name>
<proteinExistence type="predicted"/>
<keyword evidence="4" id="KW-1185">Reference proteome</keyword>
<evidence type="ECO:0000256" key="2">
    <source>
        <dbReference type="SAM" id="SignalP"/>
    </source>
</evidence>
<feature type="chain" id="PRO_5022037232" evidence="2">
    <location>
        <begin position="17"/>
        <end position="166"/>
    </location>
</feature>
<organism evidence="3 4">
    <name type="scientific">Aureliella helgolandensis</name>
    <dbReference type="NCBI Taxonomy" id="2527968"/>
    <lineage>
        <taxon>Bacteria</taxon>
        <taxon>Pseudomonadati</taxon>
        <taxon>Planctomycetota</taxon>
        <taxon>Planctomycetia</taxon>
        <taxon>Pirellulales</taxon>
        <taxon>Pirellulaceae</taxon>
        <taxon>Aureliella</taxon>
    </lineage>
</organism>
<accession>A0A518GBH7</accession>
<feature type="transmembrane region" description="Helical" evidence="1">
    <location>
        <begin position="54"/>
        <end position="72"/>
    </location>
</feature>
<dbReference type="Proteomes" id="UP000318017">
    <property type="component" value="Chromosome"/>
</dbReference>
<keyword evidence="1" id="KW-0812">Transmembrane</keyword>
<keyword evidence="1" id="KW-0472">Membrane</keyword>
<protein>
    <submittedName>
        <fullName evidence="3">Uncharacterized protein</fullName>
    </submittedName>
</protein>
<reference evidence="3 4" key="1">
    <citation type="submission" date="2019-02" db="EMBL/GenBank/DDBJ databases">
        <title>Deep-cultivation of Planctomycetes and their phenomic and genomic characterization uncovers novel biology.</title>
        <authorList>
            <person name="Wiegand S."/>
            <person name="Jogler M."/>
            <person name="Boedeker C."/>
            <person name="Pinto D."/>
            <person name="Vollmers J."/>
            <person name="Rivas-Marin E."/>
            <person name="Kohn T."/>
            <person name="Peeters S.H."/>
            <person name="Heuer A."/>
            <person name="Rast P."/>
            <person name="Oberbeckmann S."/>
            <person name="Bunk B."/>
            <person name="Jeske O."/>
            <person name="Meyerdierks A."/>
            <person name="Storesund J.E."/>
            <person name="Kallscheuer N."/>
            <person name="Luecker S."/>
            <person name="Lage O.M."/>
            <person name="Pohl T."/>
            <person name="Merkel B.J."/>
            <person name="Hornburger P."/>
            <person name="Mueller R.-W."/>
            <person name="Bruemmer F."/>
            <person name="Labrenz M."/>
            <person name="Spormann A.M."/>
            <person name="Op den Camp H."/>
            <person name="Overmann J."/>
            <person name="Amann R."/>
            <person name="Jetten M.S.M."/>
            <person name="Mascher T."/>
            <person name="Medema M.H."/>
            <person name="Devos D.P."/>
            <person name="Kaster A.-K."/>
            <person name="Ovreas L."/>
            <person name="Rohde M."/>
            <person name="Galperin M.Y."/>
            <person name="Jogler C."/>
        </authorList>
    </citation>
    <scope>NUCLEOTIDE SEQUENCE [LARGE SCALE GENOMIC DNA]</scope>
    <source>
        <strain evidence="3 4">Q31a</strain>
    </source>
</reference>
<dbReference type="EMBL" id="CP036298">
    <property type="protein sequence ID" value="QDV25939.1"/>
    <property type="molecule type" value="Genomic_DNA"/>
</dbReference>
<evidence type="ECO:0000313" key="3">
    <source>
        <dbReference type="EMBL" id="QDV25939.1"/>
    </source>
</evidence>
<gene>
    <name evidence="3" type="ORF">Q31a_43080</name>
</gene>
<keyword evidence="1" id="KW-1133">Transmembrane helix</keyword>
<dbReference type="AlphaFoldDB" id="A0A518GBH7"/>
<dbReference type="RefSeq" id="WP_145081692.1">
    <property type="nucleotide sequence ID" value="NZ_CP036298.1"/>
</dbReference>
<dbReference type="KEGG" id="ahel:Q31a_43080"/>
<sequence precursor="true">MSITLRTLLLSTFCIAAVLAAVASAGFFGLVYALINLSVIASCYRLLENRRTTAIACAFGYALVWATTFAHSRNVSEATLTRMTTSLSESEGAVRQLSIDPVALNRPEQLNSPWCYVGQPSVPCPLVCVFDYAWMTDTVGYGGRAHLILFVGYTWKLTDQPRWSAN</sequence>
<feature type="signal peptide" evidence="2">
    <location>
        <begin position="1"/>
        <end position="16"/>
    </location>
</feature>
<evidence type="ECO:0000313" key="4">
    <source>
        <dbReference type="Proteomes" id="UP000318017"/>
    </source>
</evidence>